<evidence type="ECO:0000313" key="3">
    <source>
        <dbReference type="Proteomes" id="UP000183567"/>
    </source>
</evidence>
<reference evidence="2 3" key="1">
    <citation type="submission" date="2016-03" db="EMBL/GenBank/DDBJ databases">
        <title>Comparative genomics of the ectomycorrhizal sister species Rhizopogon vinicolor and Rhizopogon vesiculosus (Basidiomycota: Boletales) reveals a divergence of the mating type B locus.</title>
        <authorList>
            <person name="Mujic A.B."/>
            <person name="Kuo A."/>
            <person name="Tritt A."/>
            <person name="Lipzen A."/>
            <person name="Chen C."/>
            <person name="Johnson J."/>
            <person name="Sharma A."/>
            <person name="Barry K."/>
            <person name="Grigoriev I.V."/>
            <person name="Spatafora J.W."/>
        </authorList>
    </citation>
    <scope>NUCLEOTIDE SEQUENCE [LARGE SCALE GENOMIC DNA]</scope>
    <source>
        <strain evidence="2 3">AM-OR11-056</strain>
    </source>
</reference>
<feature type="region of interest" description="Disordered" evidence="1">
    <location>
        <begin position="1"/>
        <end position="44"/>
    </location>
</feature>
<dbReference type="EMBL" id="LVVM01001566">
    <property type="protein sequence ID" value="OJA18261.1"/>
    <property type="molecule type" value="Genomic_DNA"/>
</dbReference>
<organism evidence="2 3">
    <name type="scientific">Rhizopogon vesiculosus</name>
    <dbReference type="NCBI Taxonomy" id="180088"/>
    <lineage>
        <taxon>Eukaryota</taxon>
        <taxon>Fungi</taxon>
        <taxon>Dikarya</taxon>
        <taxon>Basidiomycota</taxon>
        <taxon>Agaricomycotina</taxon>
        <taxon>Agaricomycetes</taxon>
        <taxon>Agaricomycetidae</taxon>
        <taxon>Boletales</taxon>
        <taxon>Suillineae</taxon>
        <taxon>Rhizopogonaceae</taxon>
        <taxon>Rhizopogon</taxon>
    </lineage>
</organism>
<name>A0A1J8QB99_9AGAM</name>
<keyword evidence="3" id="KW-1185">Reference proteome</keyword>
<gene>
    <name evidence="2" type="ORF">AZE42_05823</name>
</gene>
<dbReference type="AlphaFoldDB" id="A0A1J8QB99"/>
<comment type="caution">
    <text evidence="2">The sequence shown here is derived from an EMBL/GenBank/DDBJ whole genome shotgun (WGS) entry which is preliminary data.</text>
</comment>
<accession>A0A1J8QB99</accession>
<sequence>MFQGIQRRPDGAGPPVETPANTAQGVNNVNLNQSRSPLPTNDTFMDMAPVGHRFDHPALDLYGDEGHV</sequence>
<dbReference type="OrthoDB" id="2691059at2759"/>
<evidence type="ECO:0000256" key="1">
    <source>
        <dbReference type="SAM" id="MobiDB-lite"/>
    </source>
</evidence>
<protein>
    <submittedName>
        <fullName evidence="2">Uncharacterized protein</fullName>
    </submittedName>
</protein>
<feature type="compositionally biased region" description="Polar residues" evidence="1">
    <location>
        <begin position="19"/>
        <end position="43"/>
    </location>
</feature>
<evidence type="ECO:0000313" key="2">
    <source>
        <dbReference type="EMBL" id="OJA18261.1"/>
    </source>
</evidence>
<proteinExistence type="predicted"/>
<dbReference type="Proteomes" id="UP000183567">
    <property type="component" value="Unassembled WGS sequence"/>
</dbReference>
<feature type="non-terminal residue" evidence="2">
    <location>
        <position position="68"/>
    </location>
</feature>